<name>A0A7Z0I2C0_9RHOB</name>
<evidence type="ECO:0008006" key="4">
    <source>
        <dbReference type="Google" id="ProtNLM"/>
    </source>
</evidence>
<dbReference type="AlphaFoldDB" id="A0A7Z0I2C0"/>
<keyword evidence="1" id="KW-0732">Signal</keyword>
<reference evidence="2 3" key="1">
    <citation type="journal article" date="2000" name="Arch. Microbiol.">
        <title>Rhodobaca bogoriensis gen. nov. and sp. nov., an alkaliphilic purple nonsulfur bacterium from African Rift Valley soda lakes.</title>
        <authorList>
            <person name="Milford A.D."/>
            <person name="Achenbach L.A."/>
            <person name="Jung D.O."/>
            <person name="Madigan M.T."/>
        </authorList>
    </citation>
    <scope>NUCLEOTIDE SEQUENCE [LARGE SCALE GENOMIC DNA]</scope>
    <source>
        <strain evidence="2 3">2376</strain>
    </source>
</reference>
<dbReference type="PROSITE" id="PS51257">
    <property type="entry name" value="PROKAR_LIPOPROTEIN"/>
    <property type="match status" value="1"/>
</dbReference>
<dbReference type="InterPro" id="IPR007485">
    <property type="entry name" value="LPS_assembly_LptE"/>
</dbReference>
<proteinExistence type="predicted"/>
<dbReference type="Gene3D" id="3.30.160.150">
    <property type="entry name" value="Lipoprotein like domain"/>
    <property type="match status" value="1"/>
</dbReference>
<organism evidence="2 3">
    <name type="scientific">Rhabdonatronobacter sediminivivens</name>
    <dbReference type="NCBI Taxonomy" id="2743469"/>
    <lineage>
        <taxon>Bacteria</taxon>
        <taxon>Pseudomonadati</taxon>
        <taxon>Pseudomonadota</taxon>
        <taxon>Alphaproteobacteria</taxon>
        <taxon>Rhodobacterales</taxon>
        <taxon>Paracoccaceae</taxon>
        <taxon>Rhabdonatronobacter</taxon>
    </lineage>
</organism>
<feature type="chain" id="PRO_5031284045" description="LPS-assembly lipoprotein" evidence="1">
    <location>
        <begin position="30"/>
        <end position="166"/>
    </location>
</feature>
<dbReference type="EMBL" id="JACBXS010000039">
    <property type="protein sequence ID" value="NYS26297.1"/>
    <property type="molecule type" value="Genomic_DNA"/>
</dbReference>
<feature type="signal peptide" evidence="1">
    <location>
        <begin position="1"/>
        <end position="29"/>
    </location>
</feature>
<dbReference type="GO" id="GO:0043165">
    <property type="term" value="P:Gram-negative-bacterium-type cell outer membrane assembly"/>
    <property type="evidence" value="ECO:0007669"/>
    <property type="project" value="InterPro"/>
</dbReference>
<protein>
    <recommendedName>
        <fullName evidence="4">LPS-assembly lipoprotein</fullName>
    </recommendedName>
</protein>
<dbReference type="GO" id="GO:0019867">
    <property type="term" value="C:outer membrane"/>
    <property type="evidence" value="ECO:0007669"/>
    <property type="project" value="InterPro"/>
</dbReference>
<dbReference type="Proteomes" id="UP000529417">
    <property type="component" value="Unassembled WGS sequence"/>
</dbReference>
<dbReference type="Pfam" id="PF04390">
    <property type="entry name" value="LptE"/>
    <property type="match status" value="1"/>
</dbReference>
<evidence type="ECO:0000313" key="2">
    <source>
        <dbReference type="EMBL" id="NYS26297.1"/>
    </source>
</evidence>
<evidence type="ECO:0000313" key="3">
    <source>
        <dbReference type="Proteomes" id="UP000529417"/>
    </source>
</evidence>
<accession>A0A7Z0I2C0</accession>
<comment type="caution">
    <text evidence="2">The sequence shown here is derived from an EMBL/GenBank/DDBJ whole genome shotgun (WGS) entry which is preliminary data.</text>
</comment>
<evidence type="ECO:0000256" key="1">
    <source>
        <dbReference type="SAM" id="SignalP"/>
    </source>
</evidence>
<keyword evidence="3" id="KW-1185">Reference proteome</keyword>
<sequence length="166" mass="17704">MWLSERRAMLTGLLALPVAAACGFSPAHAPGGPGAALRGQVRADDPRNVRDSAFVAALEDRLGRPQAARFALSHDISVSESGGARMRRLGDTRFQVFGRVHFALRDIASDSELYSGTVRNFTAYSATSTQLATLAAQEDAERRLMVILADQVVARLLAVLADVAAP</sequence>
<gene>
    <name evidence="2" type="ORF">HUK65_15010</name>
</gene>